<protein>
    <submittedName>
        <fullName evidence="2">Uncharacterized protein</fullName>
    </submittedName>
</protein>
<name>X1NI45_9ZZZZ</name>
<gene>
    <name evidence="2" type="ORF">S06H3_43016</name>
</gene>
<comment type="caution">
    <text evidence="2">The sequence shown here is derived from an EMBL/GenBank/DDBJ whole genome shotgun (WGS) entry which is preliminary data.</text>
</comment>
<feature type="non-terminal residue" evidence="2">
    <location>
        <position position="1"/>
    </location>
</feature>
<accession>X1NI45</accession>
<dbReference type="AlphaFoldDB" id="X1NI45"/>
<keyword evidence="1" id="KW-0472">Membrane</keyword>
<dbReference type="EMBL" id="BARV01026646">
    <property type="protein sequence ID" value="GAI43288.1"/>
    <property type="molecule type" value="Genomic_DNA"/>
</dbReference>
<organism evidence="2">
    <name type="scientific">marine sediment metagenome</name>
    <dbReference type="NCBI Taxonomy" id="412755"/>
    <lineage>
        <taxon>unclassified sequences</taxon>
        <taxon>metagenomes</taxon>
        <taxon>ecological metagenomes</taxon>
    </lineage>
</organism>
<evidence type="ECO:0000313" key="2">
    <source>
        <dbReference type="EMBL" id="GAI43288.1"/>
    </source>
</evidence>
<proteinExistence type="predicted"/>
<reference evidence="2" key="1">
    <citation type="journal article" date="2014" name="Front. Microbiol.">
        <title>High frequency of phylogenetically diverse reductive dehalogenase-homologous genes in deep subseafloor sedimentary metagenomes.</title>
        <authorList>
            <person name="Kawai M."/>
            <person name="Futagami T."/>
            <person name="Toyoda A."/>
            <person name="Takaki Y."/>
            <person name="Nishi S."/>
            <person name="Hori S."/>
            <person name="Arai W."/>
            <person name="Tsubouchi T."/>
            <person name="Morono Y."/>
            <person name="Uchiyama I."/>
            <person name="Ito T."/>
            <person name="Fujiyama A."/>
            <person name="Inagaki F."/>
            <person name="Takami H."/>
        </authorList>
    </citation>
    <scope>NUCLEOTIDE SEQUENCE</scope>
    <source>
        <strain evidence="2">Expedition CK06-06</strain>
    </source>
</reference>
<evidence type="ECO:0000256" key="1">
    <source>
        <dbReference type="SAM" id="Phobius"/>
    </source>
</evidence>
<keyword evidence="1" id="KW-0812">Transmembrane</keyword>
<keyword evidence="1" id="KW-1133">Transmembrane helix</keyword>
<sequence length="42" mass="4799">TVREYLTSLSGDVEWAVFSLKDPLAFVADLFLVPYYMKSRGL</sequence>
<feature type="transmembrane region" description="Helical" evidence="1">
    <location>
        <begin position="15"/>
        <end position="37"/>
    </location>
</feature>